<dbReference type="EMBL" id="CADEPM010000010">
    <property type="protein sequence ID" value="CAB3410470.1"/>
    <property type="molecule type" value="Genomic_DNA"/>
</dbReference>
<evidence type="ECO:0000313" key="2">
    <source>
        <dbReference type="EMBL" id="CAB3410470.1"/>
    </source>
</evidence>
<dbReference type="AlphaFoldDB" id="A0A8S1FFJ4"/>
<sequence length="83" mass="9811">MNFKLIEVAEIANLPALLDTIGLLVVQGNNAQFFKAVDMSDRNQEEQRQREREIEREKERERAREREKPPRADSPWPGKYTRT</sequence>
<dbReference type="Proteomes" id="UP000494206">
    <property type="component" value="Unassembled WGS sequence"/>
</dbReference>
<name>A0A8S1FFJ4_9PELO</name>
<evidence type="ECO:0000256" key="1">
    <source>
        <dbReference type="SAM" id="MobiDB-lite"/>
    </source>
</evidence>
<accession>A0A8S1FFJ4</accession>
<reference evidence="2 3" key="1">
    <citation type="submission" date="2020-04" db="EMBL/GenBank/DDBJ databases">
        <authorList>
            <person name="Laetsch R D."/>
            <person name="Stevens L."/>
            <person name="Kumar S."/>
            <person name="Blaxter L. M."/>
        </authorList>
    </citation>
    <scope>NUCLEOTIDE SEQUENCE [LARGE SCALE GENOMIC DNA]</scope>
</reference>
<protein>
    <submittedName>
        <fullName evidence="2">Uncharacterized protein</fullName>
    </submittedName>
</protein>
<feature type="region of interest" description="Disordered" evidence="1">
    <location>
        <begin position="39"/>
        <end position="83"/>
    </location>
</feature>
<gene>
    <name evidence="2" type="ORF">CBOVIS_LOCUS11993</name>
</gene>
<organism evidence="2 3">
    <name type="scientific">Caenorhabditis bovis</name>
    <dbReference type="NCBI Taxonomy" id="2654633"/>
    <lineage>
        <taxon>Eukaryota</taxon>
        <taxon>Metazoa</taxon>
        <taxon>Ecdysozoa</taxon>
        <taxon>Nematoda</taxon>
        <taxon>Chromadorea</taxon>
        <taxon>Rhabditida</taxon>
        <taxon>Rhabditina</taxon>
        <taxon>Rhabditomorpha</taxon>
        <taxon>Rhabditoidea</taxon>
        <taxon>Rhabditidae</taxon>
        <taxon>Peloderinae</taxon>
        <taxon>Caenorhabditis</taxon>
    </lineage>
</organism>
<evidence type="ECO:0000313" key="3">
    <source>
        <dbReference type="Proteomes" id="UP000494206"/>
    </source>
</evidence>
<comment type="caution">
    <text evidence="2">The sequence shown here is derived from an EMBL/GenBank/DDBJ whole genome shotgun (WGS) entry which is preliminary data.</text>
</comment>
<proteinExistence type="predicted"/>
<feature type="compositionally biased region" description="Basic and acidic residues" evidence="1">
    <location>
        <begin position="39"/>
        <end position="71"/>
    </location>
</feature>
<keyword evidence="3" id="KW-1185">Reference proteome</keyword>